<evidence type="ECO:0000313" key="2">
    <source>
        <dbReference type="EMBL" id="APJ38765.1"/>
    </source>
</evidence>
<dbReference type="KEGG" id="mpul:BLA55_03840"/>
<dbReference type="Proteomes" id="UP000184322">
    <property type="component" value="Chromosome"/>
</dbReference>
<keyword evidence="4" id="KW-1185">Reference proteome</keyword>
<name>A0A1L4FR67_9BACT</name>
<reference evidence="4" key="2">
    <citation type="submission" date="2016-10" db="EMBL/GenBank/DDBJ databases">
        <authorList>
            <person name="Beylefeld A."/>
            <person name="Abolnik C."/>
        </authorList>
    </citation>
    <scope>NUCLEOTIDE SEQUENCE [LARGE SCALE GENOMIC DNA]</scope>
    <source>
        <strain evidence="4">B359_6</strain>
    </source>
</reference>
<reference evidence="1" key="1">
    <citation type="submission" date="2016-10" db="EMBL/GenBank/DDBJ databases">
        <authorList>
            <person name="de Groot N.N."/>
        </authorList>
    </citation>
    <scope>NUCLEOTIDE SEQUENCE [LARGE SCALE GENOMIC DNA]</scope>
    <source>
        <strain evidence="1">B359_6</strain>
    </source>
</reference>
<sequence>MLCLNIRKLHLAKWIYTNKPKLFDNTIKFNFFLFLYELYSKIEYDVCDFKYLVLYKRYPIFMNVLHDLKKEKTQLIKLLQSEEFKNTSYAINKNRAILCAFLATVLTRKEIQNFIYNFNIIRKRYIDENLKIHINEKDLDHSDILLLQWLKDYYPVEFIKKTKICHLGNNYVLIPEQKFEEISLEQIFDFRNILYSLNLANPVECDLQDGSLVIVTKRK</sequence>
<accession>A0A1L4FR67</accession>
<dbReference type="KEGG" id="mpul:BLA55_00120"/>
<proteinExistence type="predicted"/>
<dbReference type="EMBL" id="CP017813">
    <property type="protein sequence ID" value="APJ38105.1"/>
    <property type="molecule type" value="Genomic_DNA"/>
</dbReference>
<dbReference type="EMBL" id="CP017813">
    <property type="protein sequence ID" value="APJ38782.1"/>
    <property type="molecule type" value="Genomic_DNA"/>
</dbReference>
<evidence type="ECO:0000313" key="4">
    <source>
        <dbReference type="Proteomes" id="UP000184322"/>
    </source>
</evidence>
<gene>
    <name evidence="1" type="ORF">BLA55_00120</name>
    <name evidence="2" type="ORF">BLA55_03840</name>
    <name evidence="3" type="ORF">BLA55_03945</name>
</gene>
<protein>
    <submittedName>
        <fullName evidence="1">Uncharacterized protein</fullName>
    </submittedName>
</protein>
<evidence type="ECO:0000313" key="3">
    <source>
        <dbReference type="EMBL" id="APJ38782.1"/>
    </source>
</evidence>
<organism evidence="1 4">
    <name type="scientific">Mycoplasmopsis pullorum</name>
    <dbReference type="NCBI Taxonomy" id="48003"/>
    <lineage>
        <taxon>Bacteria</taxon>
        <taxon>Bacillati</taxon>
        <taxon>Mycoplasmatota</taxon>
        <taxon>Mycoplasmoidales</taxon>
        <taxon>Metamycoplasmataceae</taxon>
        <taxon>Mycoplasmopsis</taxon>
    </lineage>
</organism>
<dbReference type="AlphaFoldDB" id="A0A1L4FR67"/>
<evidence type="ECO:0000313" key="1">
    <source>
        <dbReference type="EMBL" id="APJ38105.1"/>
    </source>
</evidence>
<dbReference type="EMBL" id="CP017813">
    <property type="protein sequence ID" value="APJ38765.1"/>
    <property type="molecule type" value="Genomic_DNA"/>
</dbReference>
<dbReference type="KEGG" id="mpul:BLA55_03945"/>